<protein>
    <submittedName>
        <fullName evidence="1">Uncharacterized protein</fullName>
    </submittedName>
</protein>
<evidence type="ECO:0000313" key="1">
    <source>
        <dbReference type="EMBL" id="GAA4495792.1"/>
    </source>
</evidence>
<organism evidence="1 2">
    <name type="scientific">Pseudaeromonas paramecii</name>
    <dbReference type="NCBI Taxonomy" id="2138166"/>
    <lineage>
        <taxon>Bacteria</taxon>
        <taxon>Pseudomonadati</taxon>
        <taxon>Pseudomonadota</taxon>
        <taxon>Gammaproteobacteria</taxon>
        <taxon>Aeromonadales</taxon>
        <taxon>Aeromonadaceae</taxon>
        <taxon>Pseudaeromonas</taxon>
    </lineage>
</organism>
<accession>A0ABP8Q1W2</accession>
<comment type="caution">
    <text evidence="1">The sequence shown here is derived from an EMBL/GenBank/DDBJ whole genome shotgun (WGS) entry which is preliminary data.</text>
</comment>
<proteinExistence type="predicted"/>
<sequence length="186" mass="20313">MLLDTYEKNGLLLNMNFKEPAAAGLTGYRGELVLKQGEVADDAGRRLPPEAVLKAVVMLTGADKLALVAGLLDDAANLPLFFALYGQDVAADTKLIFFVANLPKPAQVNLGEFGCELIPLPEGMVWNELVDMLYLEKGDFKGQTSGEKIHTLYQAFAGYQAKSPLMSWEEVLAGRIEHKRETRGAL</sequence>
<dbReference type="RefSeq" id="WP_345010624.1">
    <property type="nucleotide sequence ID" value="NZ_BAABFC010000007.1"/>
</dbReference>
<evidence type="ECO:0000313" key="2">
    <source>
        <dbReference type="Proteomes" id="UP001501321"/>
    </source>
</evidence>
<reference evidence="2" key="1">
    <citation type="journal article" date="2019" name="Int. J. Syst. Evol. Microbiol.">
        <title>The Global Catalogue of Microorganisms (GCM) 10K type strain sequencing project: providing services to taxonomists for standard genome sequencing and annotation.</title>
        <authorList>
            <consortium name="The Broad Institute Genomics Platform"/>
            <consortium name="The Broad Institute Genome Sequencing Center for Infectious Disease"/>
            <person name="Wu L."/>
            <person name="Ma J."/>
        </authorList>
    </citation>
    <scope>NUCLEOTIDE SEQUENCE [LARGE SCALE GENOMIC DNA]</scope>
    <source>
        <strain evidence="2">JCM 32226</strain>
    </source>
</reference>
<dbReference type="Proteomes" id="UP001501321">
    <property type="component" value="Unassembled WGS sequence"/>
</dbReference>
<name>A0ABP8Q1W2_9GAMM</name>
<gene>
    <name evidence="1" type="ORF">GCM10023095_09620</name>
</gene>
<keyword evidence="2" id="KW-1185">Reference proteome</keyword>
<dbReference type="EMBL" id="BAABFC010000007">
    <property type="protein sequence ID" value="GAA4495792.1"/>
    <property type="molecule type" value="Genomic_DNA"/>
</dbReference>